<comment type="caution">
    <text evidence="2">The sequence shown here is derived from an EMBL/GenBank/DDBJ whole genome shotgun (WGS) entry which is preliminary data.</text>
</comment>
<dbReference type="InterPro" id="IPR013830">
    <property type="entry name" value="SGNH_hydro"/>
</dbReference>
<dbReference type="Proteomes" id="UP000523139">
    <property type="component" value="Unassembled WGS sequence"/>
</dbReference>
<sequence>MVHGAVELERTAQGLLPHRLTSASRAQLGGPVEPKVFSDPSGVRLRLHTEATELQLIVWPQREAPEAHGAEGVPFVYDIWCDNTLVAQQEVELGEDGRGVVVVPRLQAGAKTVEIWLPYQEWTVLGAVLSEAPVQPAPVDTGAVQWVHYGSSISHGYDAVGSSHAWPAVAARGATHQGVDVALTNLGFAGNAKLDPFAARTIRQLPADVISLKIGINVVNGDSHTLRAFTPALHGFLDTLREGRHEQTPIVVISPLWCGIHETTPGPVESYEQPDDSGRLRKYFRATGDPQDPNRPTLEQIRAEVERVVRLRAQTDPRLLFLNGLELYGAQDAQRLPLPDLLHPSHEAHQLIGSRFAAELVRIFRAELASGRPAGQTRDARPSVPR</sequence>
<dbReference type="AlphaFoldDB" id="A0A7X8TIY4"/>
<reference evidence="2 3" key="1">
    <citation type="submission" date="2020-04" db="EMBL/GenBank/DDBJ databases">
        <title>Nesterenkonia sp. nov., isolated from marine sediment.</title>
        <authorList>
            <person name="Zhang G."/>
        </authorList>
    </citation>
    <scope>NUCLEOTIDE SEQUENCE [LARGE SCALE GENOMIC DNA]</scope>
    <source>
        <strain evidence="2 3">MY13</strain>
    </source>
</reference>
<evidence type="ECO:0000313" key="3">
    <source>
        <dbReference type="Proteomes" id="UP000523139"/>
    </source>
</evidence>
<dbReference type="Gene3D" id="3.40.50.1110">
    <property type="entry name" value="SGNH hydrolase"/>
    <property type="match status" value="1"/>
</dbReference>
<dbReference type="EMBL" id="JABAHY010000002">
    <property type="protein sequence ID" value="NLS09182.1"/>
    <property type="molecule type" value="Genomic_DNA"/>
</dbReference>
<protein>
    <submittedName>
        <fullName evidence="2">Lipase</fullName>
    </submittedName>
</protein>
<proteinExistence type="predicted"/>
<name>A0A7X8TIY4_9MICC</name>
<accession>A0A7X8TIY4</accession>
<dbReference type="Pfam" id="PF13472">
    <property type="entry name" value="Lipase_GDSL_2"/>
    <property type="match status" value="1"/>
</dbReference>
<dbReference type="Gene3D" id="2.60.120.260">
    <property type="entry name" value="Galactose-binding domain-like"/>
    <property type="match status" value="1"/>
</dbReference>
<organism evidence="2 3">
    <name type="scientific">Nesterenkonia sedimenti</name>
    <dbReference type="NCBI Taxonomy" id="1463632"/>
    <lineage>
        <taxon>Bacteria</taxon>
        <taxon>Bacillati</taxon>
        <taxon>Actinomycetota</taxon>
        <taxon>Actinomycetes</taxon>
        <taxon>Micrococcales</taxon>
        <taxon>Micrococcaceae</taxon>
        <taxon>Nesterenkonia</taxon>
    </lineage>
</organism>
<dbReference type="InterPro" id="IPR036514">
    <property type="entry name" value="SGNH_hydro_sf"/>
</dbReference>
<keyword evidence="3" id="KW-1185">Reference proteome</keyword>
<feature type="domain" description="SGNH hydrolase-type esterase" evidence="1">
    <location>
        <begin position="149"/>
        <end position="351"/>
    </location>
</feature>
<gene>
    <name evidence="2" type="ORF">HGQ17_04015</name>
</gene>
<evidence type="ECO:0000259" key="1">
    <source>
        <dbReference type="Pfam" id="PF13472"/>
    </source>
</evidence>
<evidence type="ECO:0000313" key="2">
    <source>
        <dbReference type="EMBL" id="NLS09182.1"/>
    </source>
</evidence>
<dbReference type="SUPFAM" id="SSF52266">
    <property type="entry name" value="SGNH hydrolase"/>
    <property type="match status" value="1"/>
</dbReference>